<name>A0ABR7PTJ4_9BURK</name>
<accession>A0ABR7PTJ4</accession>
<comment type="caution">
    <text evidence="1">The sequence shown here is derived from an EMBL/GenBank/DDBJ whole genome shotgun (WGS) entry which is preliminary data.</text>
</comment>
<evidence type="ECO:0000313" key="2">
    <source>
        <dbReference type="Proteomes" id="UP000736373"/>
    </source>
</evidence>
<dbReference type="EMBL" id="VZQQ01000021">
    <property type="protein sequence ID" value="MBC8749569.1"/>
    <property type="molecule type" value="Genomic_DNA"/>
</dbReference>
<dbReference type="Gene3D" id="3.90.180.10">
    <property type="entry name" value="Medium-chain alcohol dehydrogenases, catalytic domain"/>
    <property type="match status" value="1"/>
</dbReference>
<evidence type="ECO:0000313" key="1">
    <source>
        <dbReference type="EMBL" id="MBC8749569.1"/>
    </source>
</evidence>
<reference evidence="1 2" key="1">
    <citation type="submission" date="2019-09" db="EMBL/GenBank/DDBJ databases">
        <title>Paraburkholderia podalyriae sp. nov., A South African Podalyria-associated rhizobium.</title>
        <authorList>
            <person name="Mavima L."/>
            <person name="Beukes C.W."/>
            <person name="Palmer M."/>
            <person name="De Meyer S.E."/>
            <person name="James E.K."/>
            <person name="Maluk M."/>
            <person name="Avontuur J.R."/>
            <person name="Chan W.Y."/>
            <person name="Venter S.N."/>
            <person name="Steenkamp E.T."/>
        </authorList>
    </citation>
    <scope>NUCLEOTIDE SEQUENCE [LARGE SCALE GENOMIC DNA]</scope>
    <source>
        <strain evidence="1 2">WC7.3b</strain>
    </source>
</reference>
<dbReference type="Proteomes" id="UP000736373">
    <property type="component" value="Unassembled WGS sequence"/>
</dbReference>
<proteinExistence type="predicted"/>
<sequence>MGENRGVDYVGHGKVEVQSLVYPDLVDPDKIDIAKVVNVQVISLDDAPLGYAEFDAGVPKKFVIDPHGLLARAA</sequence>
<keyword evidence="2" id="KW-1185">Reference proteome</keyword>
<protein>
    <recommendedName>
        <fullName evidence="3">Formaldehyde dehydrogenase</fullName>
    </recommendedName>
</protein>
<evidence type="ECO:0008006" key="3">
    <source>
        <dbReference type="Google" id="ProtNLM"/>
    </source>
</evidence>
<gene>
    <name evidence="1" type="ORF">F6X42_24205</name>
</gene>
<organism evidence="1 2">
    <name type="scientific">Paraburkholderia podalyriae</name>
    <dbReference type="NCBI Taxonomy" id="1938811"/>
    <lineage>
        <taxon>Bacteria</taxon>
        <taxon>Pseudomonadati</taxon>
        <taxon>Pseudomonadota</taxon>
        <taxon>Betaproteobacteria</taxon>
        <taxon>Burkholderiales</taxon>
        <taxon>Burkholderiaceae</taxon>
        <taxon>Paraburkholderia</taxon>
    </lineage>
</organism>